<dbReference type="EMBL" id="BKCJ010543121">
    <property type="protein sequence ID" value="GFB05873.1"/>
    <property type="molecule type" value="Genomic_DNA"/>
</dbReference>
<dbReference type="Gene3D" id="4.10.60.10">
    <property type="entry name" value="Zinc finger, CCHC-type"/>
    <property type="match status" value="1"/>
</dbReference>
<keyword evidence="1" id="KW-0863">Zinc-finger</keyword>
<proteinExistence type="predicted"/>
<feature type="non-terminal residue" evidence="3">
    <location>
        <position position="360"/>
    </location>
</feature>
<keyword evidence="1" id="KW-0862">Zinc</keyword>
<comment type="caution">
    <text evidence="3">The sequence shown here is derived from an EMBL/GenBank/DDBJ whole genome shotgun (WGS) entry which is preliminary data.</text>
</comment>
<reference evidence="3" key="1">
    <citation type="journal article" date="2019" name="Sci. Rep.">
        <title>Draft genome of Tanacetum cinerariifolium, the natural source of mosquito coil.</title>
        <authorList>
            <person name="Yamashiro T."/>
            <person name="Shiraishi A."/>
            <person name="Satake H."/>
            <person name="Nakayama K."/>
        </authorList>
    </citation>
    <scope>NUCLEOTIDE SEQUENCE</scope>
</reference>
<evidence type="ECO:0000313" key="3">
    <source>
        <dbReference type="EMBL" id="GFB05873.1"/>
    </source>
</evidence>
<sequence>NTSSINKAINAAHDIPVVGLKEQPSASSYANDVMFSFFASQSDTLQLDNEDLKQIDTDDFKEMDFKWQVAMITIRVKRFIKKTGRNLNFNGKEPVGFDKTRVECYNCHRRGHFAKECHAPRNQDNKSDDNKRRVVPVETFSSFLVTQQIHQILRYKVGIWYHAVPPPYTGNYMPPRADLSFTGLDDSVIKFKISETRTSVNENESIASKSSEEIQEEPMTVSVNHLIKDCTFYENNIVEKYVVNNKGKGTGQREVRPVWNNARRVNHHNFSKITHPYPKRNFVPIAVATKSGQVLVNVAKQSSATSTSTARPKGNPQYTLQDQGIFDSGCSRNMTGNKSFLTEYQEIDGGFVALGGSPKG</sequence>
<dbReference type="GO" id="GO:0003676">
    <property type="term" value="F:nucleic acid binding"/>
    <property type="evidence" value="ECO:0007669"/>
    <property type="project" value="InterPro"/>
</dbReference>
<accession>A0A699KWE7</accession>
<feature type="non-terminal residue" evidence="3">
    <location>
        <position position="1"/>
    </location>
</feature>
<dbReference type="AlphaFoldDB" id="A0A699KWE7"/>
<evidence type="ECO:0000259" key="2">
    <source>
        <dbReference type="PROSITE" id="PS50158"/>
    </source>
</evidence>
<gene>
    <name evidence="3" type="ORF">Tci_677844</name>
</gene>
<dbReference type="GO" id="GO:0008270">
    <property type="term" value="F:zinc ion binding"/>
    <property type="evidence" value="ECO:0007669"/>
    <property type="project" value="UniProtKB-KW"/>
</dbReference>
<dbReference type="InterPro" id="IPR001878">
    <property type="entry name" value="Znf_CCHC"/>
</dbReference>
<dbReference type="SUPFAM" id="SSF57756">
    <property type="entry name" value="Retrovirus zinc finger-like domains"/>
    <property type="match status" value="1"/>
</dbReference>
<keyword evidence="1" id="KW-0479">Metal-binding</keyword>
<dbReference type="InterPro" id="IPR036875">
    <property type="entry name" value="Znf_CCHC_sf"/>
</dbReference>
<dbReference type="PROSITE" id="PS50158">
    <property type="entry name" value="ZF_CCHC"/>
    <property type="match status" value="1"/>
</dbReference>
<evidence type="ECO:0000256" key="1">
    <source>
        <dbReference type="PROSITE-ProRule" id="PRU00047"/>
    </source>
</evidence>
<feature type="domain" description="CCHC-type" evidence="2">
    <location>
        <begin position="104"/>
        <end position="117"/>
    </location>
</feature>
<name>A0A699KWE7_TANCI</name>
<organism evidence="3">
    <name type="scientific">Tanacetum cinerariifolium</name>
    <name type="common">Dalmatian daisy</name>
    <name type="synonym">Chrysanthemum cinerariifolium</name>
    <dbReference type="NCBI Taxonomy" id="118510"/>
    <lineage>
        <taxon>Eukaryota</taxon>
        <taxon>Viridiplantae</taxon>
        <taxon>Streptophyta</taxon>
        <taxon>Embryophyta</taxon>
        <taxon>Tracheophyta</taxon>
        <taxon>Spermatophyta</taxon>
        <taxon>Magnoliopsida</taxon>
        <taxon>eudicotyledons</taxon>
        <taxon>Gunneridae</taxon>
        <taxon>Pentapetalae</taxon>
        <taxon>asterids</taxon>
        <taxon>campanulids</taxon>
        <taxon>Asterales</taxon>
        <taxon>Asteraceae</taxon>
        <taxon>Asteroideae</taxon>
        <taxon>Anthemideae</taxon>
        <taxon>Anthemidinae</taxon>
        <taxon>Tanacetum</taxon>
    </lineage>
</organism>
<protein>
    <submittedName>
        <fullName evidence="3">Ribonuclease H-like domain-containing protein</fullName>
    </submittedName>
</protein>